<evidence type="ECO:0000313" key="1">
    <source>
        <dbReference type="EMBL" id="NNU42478.1"/>
    </source>
</evidence>
<dbReference type="RefSeq" id="WP_171556838.1">
    <property type="nucleotide sequence ID" value="NZ_JABFCS010000001.1"/>
</dbReference>
<protein>
    <submittedName>
        <fullName evidence="1">Uncharacterized protein</fullName>
    </submittedName>
</protein>
<accession>A0A849K1V6</accession>
<dbReference type="Proteomes" id="UP000552954">
    <property type="component" value="Unassembled WGS sequence"/>
</dbReference>
<reference evidence="1 2" key="2">
    <citation type="submission" date="2020-06" db="EMBL/GenBank/DDBJ databases">
        <title>Ramlibacter rhizophilus sp. nov., isolated from rhizosphere soil of national flower Mugunghwa from South Korea.</title>
        <authorList>
            <person name="Zheng-Fei Y."/>
            <person name="Huan T."/>
        </authorList>
    </citation>
    <scope>NUCLEOTIDE SEQUENCE [LARGE SCALE GENOMIC DNA]</scope>
    <source>
        <strain evidence="1 2">B156</strain>
    </source>
</reference>
<gene>
    <name evidence="1" type="ORF">HK415_03825</name>
</gene>
<dbReference type="EMBL" id="JABFCS010000001">
    <property type="protein sequence ID" value="NNU42478.1"/>
    <property type="molecule type" value="Genomic_DNA"/>
</dbReference>
<proteinExistence type="predicted"/>
<name>A0A849K1V6_9BURK</name>
<organism evidence="1 2">
    <name type="scientific">Ramlibacter montanisoli</name>
    <dbReference type="NCBI Taxonomy" id="2732512"/>
    <lineage>
        <taxon>Bacteria</taxon>
        <taxon>Pseudomonadati</taxon>
        <taxon>Pseudomonadota</taxon>
        <taxon>Betaproteobacteria</taxon>
        <taxon>Burkholderiales</taxon>
        <taxon>Comamonadaceae</taxon>
        <taxon>Ramlibacter</taxon>
    </lineage>
</organism>
<reference evidence="1 2" key="1">
    <citation type="submission" date="2020-05" db="EMBL/GenBank/DDBJ databases">
        <authorList>
            <person name="Khan S.A."/>
            <person name="Jeon C.O."/>
            <person name="Chun B.H."/>
        </authorList>
    </citation>
    <scope>NUCLEOTIDE SEQUENCE [LARGE SCALE GENOMIC DNA]</scope>
    <source>
        <strain evidence="1 2">B156</strain>
    </source>
</reference>
<dbReference type="SUPFAM" id="SSF54427">
    <property type="entry name" value="NTF2-like"/>
    <property type="match status" value="1"/>
</dbReference>
<sequence length="170" mass="19230">MNDDKPSGSPAALPSRRFEGREEFRQLVRDALATAARDGWHEIILSDASFDEWPLGERAVADSLQAWARGGRSMVLLARQYDRVVRQHARFVQWRVTWSHIVTAHVCPSADPLDLPSAIWSPAWVLERRDIEHSNGFCGSEPERRVALRETLNEWLRKSTPGFAASTLGL</sequence>
<comment type="caution">
    <text evidence="1">The sequence shown here is derived from an EMBL/GenBank/DDBJ whole genome shotgun (WGS) entry which is preliminary data.</text>
</comment>
<keyword evidence="2" id="KW-1185">Reference proteome</keyword>
<dbReference type="InterPro" id="IPR032710">
    <property type="entry name" value="NTF2-like_dom_sf"/>
</dbReference>
<dbReference type="AlphaFoldDB" id="A0A849K1V6"/>
<evidence type="ECO:0000313" key="2">
    <source>
        <dbReference type="Proteomes" id="UP000552954"/>
    </source>
</evidence>